<dbReference type="InterPro" id="IPR040632">
    <property type="entry name" value="Sulfotransfer_4"/>
</dbReference>
<dbReference type="PANTHER" id="PTHR36978:SF4">
    <property type="entry name" value="P-LOOP CONTAINING NUCLEOSIDE TRIPHOSPHATE HYDROLASE PROTEIN"/>
    <property type="match status" value="1"/>
</dbReference>
<proteinExistence type="predicted"/>
<dbReference type="Gene3D" id="3.40.50.300">
    <property type="entry name" value="P-loop containing nucleotide triphosphate hydrolases"/>
    <property type="match status" value="1"/>
</dbReference>
<protein>
    <recommendedName>
        <fullName evidence="3">Sulfotransferase family protein</fullName>
    </recommendedName>
</protein>
<evidence type="ECO:0000313" key="2">
    <source>
        <dbReference type="Proteomes" id="UP000838160"/>
    </source>
</evidence>
<sequence>MERTKVIGIGFHKTGTTTLGTCMEMLGYNHISYNREAFLLYYDNEIDAMIKLMSHFDSFEDWPWPFIYKEAYKAFPDAKFVLTTRKDEETWFRSLSKHVQRGDGDGFKFREYIYGYENPDDNKPLHINKYLEHNANVREFFKDKPGSLLEVCWENGDGWPELGAFLDLDIDGLEFPHSNQGSKRNGLSQRVKKATKTLIGI</sequence>
<dbReference type="EMBL" id="CAKLCM010000003">
    <property type="protein sequence ID" value="CAH0529145.1"/>
    <property type="molecule type" value="Genomic_DNA"/>
</dbReference>
<reference evidence="1" key="1">
    <citation type="submission" date="2021-12" db="EMBL/GenBank/DDBJ databases">
        <authorList>
            <person name="Rodrigo-Torres L."/>
            <person name="Arahal R. D."/>
            <person name="Lucena T."/>
        </authorList>
    </citation>
    <scope>NUCLEOTIDE SEQUENCE</scope>
    <source>
        <strain evidence="1">CECT 8226</strain>
    </source>
</reference>
<dbReference type="RefSeq" id="WP_237485926.1">
    <property type="nucleotide sequence ID" value="NZ_CAKLCM010000003.1"/>
</dbReference>
<keyword evidence="2" id="KW-1185">Reference proteome</keyword>
<dbReference type="SUPFAM" id="SSF52540">
    <property type="entry name" value="P-loop containing nucleoside triphosphate hydrolases"/>
    <property type="match status" value="1"/>
</dbReference>
<comment type="caution">
    <text evidence="1">The sequence shown here is derived from an EMBL/GenBank/DDBJ whole genome shotgun (WGS) entry which is preliminary data.</text>
</comment>
<dbReference type="Proteomes" id="UP000838160">
    <property type="component" value="Unassembled WGS sequence"/>
</dbReference>
<name>A0ABN8DIX7_9VIBR</name>
<evidence type="ECO:0000313" key="1">
    <source>
        <dbReference type="EMBL" id="CAH0529145.1"/>
    </source>
</evidence>
<evidence type="ECO:0008006" key="3">
    <source>
        <dbReference type="Google" id="ProtNLM"/>
    </source>
</evidence>
<dbReference type="InterPro" id="IPR027417">
    <property type="entry name" value="P-loop_NTPase"/>
</dbReference>
<accession>A0ABN8DIX7</accession>
<organism evidence="1 2">
    <name type="scientific">Vibrio hippocampi</name>
    <dbReference type="NCBI Taxonomy" id="654686"/>
    <lineage>
        <taxon>Bacteria</taxon>
        <taxon>Pseudomonadati</taxon>
        <taxon>Pseudomonadota</taxon>
        <taxon>Gammaproteobacteria</taxon>
        <taxon>Vibrionales</taxon>
        <taxon>Vibrionaceae</taxon>
        <taxon>Vibrio</taxon>
    </lineage>
</organism>
<gene>
    <name evidence="1" type="ORF">VHP8226_03073</name>
</gene>
<dbReference type="PANTHER" id="PTHR36978">
    <property type="entry name" value="P-LOOP CONTAINING NUCLEOTIDE TRIPHOSPHATE HYDROLASE"/>
    <property type="match status" value="1"/>
</dbReference>
<dbReference type="Pfam" id="PF17784">
    <property type="entry name" value="Sulfotransfer_4"/>
    <property type="match status" value="2"/>
</dbReference>